<dbReference type="GO" id="GO:0005524">
    <property type="term" value="F:ATP binding"/>
    <property type="evidence" value="ECO:0007669"/>
    <property type="project" value="UniProtKB-UniRule"/>
</dbReference>
<dbReference type="SMART" id="SM00129">
    <property type="entry name" value="KISc"/>
    <property type="match status" value="1"/>
</dbReference>
<feature type="compositionally biased region" description="Pro residues" evidence="15">
    <location>
        <begin position="1061"/>
        <end position="1070"/>
    </location>
</feature>
<dbReference type="GO" id="GO:0008017">
    <property type="term" value="F:microtubule binding"/>
    <property type="evidence" value="ECO:0007669"/>
    <property type="project" value="InterPro"/>
</dbReference>
<dbReference type="SUPFAM" id="SSF52540">
    <property type="entry name" value="P-loop containing nucleoside triphosphate hydrolases"/>
    <property type="match status" value="1"/>
</dbReference>
<feature type="region of interest" description="Disordered" evidence="15">
    <location>
        <begin position="1043"/>
        <end position="1148"/>
    </location>
</feature>
<dbReference type="OrthoDB" id="3176171at2759"/>
<evidence type="ECO:0000256" key="3">
    <source>
        <dbReference type="ARBA" id="ARBA00022618"/>
    </source>
</evidence>
<dbReference type="InterPro" id="IPR027417">
    <property type="entry name" value="P-loop_NTPase"/>
</dbReference>
<evidence type="ECO:0000256" key="5">
    <source>
        <dbReference type="ARBA" id="ARBA00022741"/>
    </source>
</evidence>
<accession>A0A3N4HUW1</accession>
<evidence type="ECO:0000313" key="18">
    <source>
        <dbReference type="Proteomes" id="UP000275078"/>
    </source>
</evidence>
<dbReference type="GO" id="GO:0007018">
    <property type="term" value="P:microtubule-based movement"/>
    <property type="evidence" value="ECO:0007669"/>
    <property type="project" value="InterPro"/>
</dbReference>
<dbReference type="FunFam" id="3.40.850.10:FF:000051">
    <property type="entry name" value="Kinesin-like protein bimC"/>
    <property type="match status" value="1"/>
</dbReference>
<dbReference type="PROSITE" id="PS00411">
    <property type="entry name" value="KINESIN_MOTOR_1"/>
    <property type="match status" value="1"/>
</dbReference>
<evidence type="ECO:0000256" key="4">
    <source>
        <dbReference type="ARBA" id="ARBA00022701"/>
    </source>
</evidence>
<dbReference type="PANTHER" id="PTHR47970:SF12">
    <property type="entry name" value="KINESIN FAMILY MEMBER 11"/>
    <property type="match status" value="1"/>
</dbReference>
<evidence type="ECO:0000256" key="10">
    <source>
        <dbReference type="ARBA" id="ARBA00023212"/>
    </source>
</evidence>
<evidence type="ECO:0000256" key="9">
    <source>
        <dbReference type="ARBA" id="ARBA00023175"/>
    </source>
</evidence>
<dbReference type="PROSITE" id="PS50067">
    <property type="entry name" value="KINESIN_MOTOR_2"/>
    <property type="match status" value="1"/>
</dbReference>
<keyword evidence="11" id="KW-0131">Cell cycle</keyword>
<dbReference type="PRINTS" id="PR00380">
    <property type="entry name" value="KINESINHEAVY"/>
</dbReference>
<comment type="subcellular location">
    <subcellularLocation>
        <location evidence="1">Cytoplasm</location>
        <location evidence="1">Cytoskeleton</location>
    </subcellularLocation>
</comment>
<feature type="coiled-coil region" evidence="14">
    <location>
        <begin position="482"/>
        <end position="537"/>
    </location>
</feature>
<evidence type="ECO:0000256" key="8">
    <source>
        <dbReference type="ARBA" id="ARBA00023054"/>
    </source>
</evidence>
<keyword evidence="6" id="KW-0498">Mitosis</keyword>
<evidence type="ECO:0000256" key="11">
    <source>
        <dbReference type="ARBA" id="ARBA00023306"/>
    </source>
</evidence>
<feature type="region of interest" description="Disordered" evidence="15">
    <location>
        <begin position="102"/>
        <end position="122"/>
    </location>
</feature>
<dbReference type="InterPro" id="IPR001752">
    <property type="entry name" value="Kinesin_motor_dom"/>
</dbReference>
<dbReference type="PANTHER" id="PTHR47970">
    <property type="entry name" value="KINESIN-LIKE PROTEIN KIF11"/>
    <property type="match status" value="1"/>
</dbReference>
<dbReference type="EMBL" id="ML119757">
    <property type="protein sequence ID" value="RPA75771.1"/>
    <property type="molecule type" value="Genomic_DNA"/>
</dbReference>
<feature type="compositionally biased region" description="Polar residues" evidence="15">
    <location>
        <begin position="1120"/>
        <end position="1139"/>
    </location>
</feature>
<keyword evidence="9 13" id="KW-0505">Motor protein</keyword>
<feature type="compositionally biased region" description="Low complexity" evidence="15">
    <location>
        <begin position="1095"/>
        <end position="1110"/>
    </location>
</feature>
<evidence type="ECO:0000256" key="1">
    <source>
        <dbReference type="ARBA" id="ARBA00004245"/>
    </source>
</evidence>
<dbReference type="AlphaFoldDB" id="A0A3N4HUW1"/>
<evidence type="ECO:0000256" key="12">
    <source>
        <dbReference type="ARBA" id="ARBA00034704"/>
    </source>
</evidence>
<feature type="binding site" evidence="13">
    <location>
        <begin position="172"/>
        <end position="179"/>
    </location>
    <ligand>
        <name>ATP</name>
        <dbReference type="ChEBI" id="CHEBI:30616"/>
    </ligand>
</feature>
<dbReference type="GO" id="GO:0051301">
    <property type="term" value="P:cell division"/>
    <property type="evidence" value="ECO:0007669"/>
    <property type="project" value="UniProtKB-KW"/>
</dbReference>
<dbReference type="GO" id="GO:0005876">
    <property type="term" value="C:spindle microtubule"/>
    <property type="evidence" value="ECO:0007669"/>
    <property type="project" value="TreeGrafter"/>
</dbReference>
<feature type="region of interest" description="Disordered" evidence="15">
    <location>
        <begin position="1"/>
        <end position="86"/>
    </location>
</feature>
<dbReference type="Proteomes" id="UP000275078">
    <property type="component" value="Unassembled WGS sequence"/>
</dbReference>
<keyword evidence="2" id="KW-0963">Cytoplasm</keyword>
<reference evidence="17 18" key="1">
    <citation type="journal article" date="2018" name="Nat. Ecol. Evol.">
        <title>Pezizomycetes genomes reveal the molecular basis of ectomycorrhizal truffle lifestyle.</title>
        <authorList>
            <person name="Murat C."/>
            <person name="Payen T."/>
            <person name="Noel B."/>
            <person name="Kuo A."/>
            <person name="Morin E."/>
            <person name="Chen J."/>
            <person name="Kohler A."/>
            <person name="Krizsan K."/>
            <person name="Balestrini R."/>
            <person name="Da Silva C."/>
            <person name="Montanini B."/>
            <person name="Hainaut M."/>
            <person name="Levati E."/>
            <person name="Barry K.W."/>
            <person name="Belfiori B."/>
            <person name="Cichocki N."/>
            <person name="Clum A."/>
            <person name="Dockter R.B."/>
            <person name="Fauchery L."/>
            <person name="Guy J."/>
            <person name="Iotti M."/>
            <person name="Le Tacon F."/>
            <person name="Lindquist E.A."/>
            <person name="Lipzen A."/>
            <person name="Malagnac F."/>
            <person name="Mello A."/>
            <person name="Molinier V."/>
            <person name="Miyauchi S."/>
            <person name="Poulain J."/>
            <person name="Riccioni C."/>
            <person name="Rubini A."/>
            <person name="Sitrit Y."/>
            <person name="Splivallo R."/>
            <person name="Traeger S."/>
            <person name="Wang M."/>
            <person name="Zifcakova L."/>
            <person name="Wipf D."/>
            <person name="Zambonelli A."/>
            <person name="Paolocci F."/>
            <person name="Nowrousian M."/>
            <person name="Ottonello S."/>
            <person name="Baldrian P."/>
            <person name="Spatafora J.W."/>
            <person name="Henrissat B."/>
            <person name="Nagy L.G."/>
            <person name="Aury J.M."/>
            <person name="Wincker P."/>
            <person name="Grigoriev I.V."/>
            <person name="Bonfante P."/>
            <person name="Martin F.M."/>
        </authorList>
    </citation>
    <scope>NUCLEOTIDE SEQUENCE [LARGE SCALE GENOMIC DNA]</scope>
    <source>
        <strain evidence="17 18">RN42</strain>
    </source>
</reference>
<dbReference type="GO" id="GO:0000073">
    <property type="term" value="P:initial mitotic spindle pole body separation"/>
    <property type="evidence" value="ECO:0007669"/>
    <property type="project" value="UniProtKB-ARBA"/>
</dbReference>
<keyword evidence="3" id="KW-0132">Cell division</keyword>
<protein>
    <submittedName>
        <fullName evidence="17">Kinesin-domain-containing protein</fullName>
    </submittedName>
</protein>
<dbReference type="CDD" id="cd01364">
    <property type="entry name" value="KISc_BimC_Eg5"/>
    <property type="match status" value="1"/>
</dbReference>
<evidence type="ECO:0000259" key="16">
    <source>
        <dbReference type="PROSITE" id="PS50067"/>
    </source>
</evidence>
<dbReference type="GO" id="GO:0005634">
    <property type="term" value="C:nucleus"/>
    <property type="evidence" value="ECO:0007669"/>
    <property type="project" value="TreeGrafter"/>
</dbReference>
<keyword evidence="8 14" id="KW-0175">Coiled coil</keyword>
<dbReference type="InterPro" id="IPR047149">
    <property type="entry name" value="KIF11-like"/>
</dbReference>
<dbReference type="Pfam" id="PF00225">
    <property type="entry name" value="Kinesin"/>
    <property type="match status" value="1"/>
</dbReference>
<evidence type="ECO:0000256" key="13">
    <source>
        <dbReference type="PROSITE-ProRule" id="PRU00283"/>
    </source>
</evidence>
<feature type="compositionally biased region" description="Low complexity" evidence="15">
    <location>
        <begin position="15"/>
        <end position="31"/>
    </location>
</feature>
<evidence type="ECO:0000256" key="6">
    <source>
        <dbReference type="ARBA" id="ARBA00022776"/>
    </source>
</evidence>
<dbReference type="Gene3D" id="3.40.850.10">
    <property type="entry name" value="Kinesin motor domain"/>
    <property type="match status" value="1"/>
</dbReference>
<keyword evidence="10" id="KW-0206">Cytoskeleton</keyword>
<evidence type="ECO:0000313" key="17">
    <source>
        <dbReference type="EMBL" id="RPA75771.1"/>
    </source>
</evidence>
<dbReference type="InterPro" id="IPR019821">
    <property type="entry name" value="Kinesin_motor_CS"/>
</dbReference>
<dbReference type="STRING" id="1160509.A0A3N4HUW1"/>
<evidence type="ECO:0000256" key="15">
    <source>
        <dbReference type="SAM" id="MobiDB-lite"/>
    </source>
</evidence>
<dbReference type="InterPro" id="IPR047241">
    <property type="entry name" value="KIF11-like_kin_motor_dom"/>
</dbReference>
<evidence type="ECO:0000256" key="14">
    <source>
        <dbReference type="SAM" id="Coils"/>
    </source>
</evidence>
<keyword evidence="18" id="KW-1185">Reference proteome</keyword>
<gene>
    <name evidence="17" type="ORF">BJ508DRAFT_417948</name>
</gene>
<feature type="compositionally biased region" description="Low complexity" evidence="15">
    <location>
        <begin position="1051"/>
        <end position="1060"/>
    </location>
</feature>
<organism evidence="17 18">
    <name type="scientific">Ascobolus immersus RN42</name>
    <dbReference type="NCBI Taxonomy" id="1160509"/>
    <lineage>
        <taxon>Eukaryota</taxon>
        <taxon>Fungi</taxon>
        <taxon>Dikarya</taxon>
        <taxon>Ascomycota</taxon>
        <taxon>Pezizomycotina</taxon>
        <taxon>Pezizomycetes</taxon>
        <taxon>Pezizales</taxon>
        <taxon>Ascobolaceae</taxon>
        <taxon>Ascobolus</taxon>
    </lineage>
</organism>
<feature type="domain" description="Kinesin motor" evidence="16">
    <location>
        <begin position="85"/>
        <end position="422"/>
    </location>
</feature>
<dbReference type="InterPro" id="IPR036961">
    <property type="entry name" value="Kinesin_motor_dom_sf"/>
</dbReference>
<keyword evidence="5 13" id="KW-0547">Nucleotide-binding</keyword>
<keyword evidence="4" id="KW-0493">Microtubule</keyword>
<keyword evidence="7 13" id="KW-0067">ATP-binding</keyword>
<sequence length="1277" mass="141251">MSGRAPTRQPSGLLRRTNQASNSSSSQNTTRGGTIPRPPSRSGHEHRRQNVPPSPAGSVMSVSTAGGTRKKPAPVDDDHGSPETNINVVVRCRGRNEREIKENSSVVVSMPGGNKGKEVSLSSDPLALSNKTYTFDRAFGAEVDQATIYDEVAAPILEEMLSGYNCTIFAYGQTGTGKTYTMSGDMSDNFGTYADTAGIIPRSLYNLFAKLEKEGAEFTVKCSFIELYNEELRDLLQKDDKIKVKLFDDSNKKDNALVIQGMEESYIKSAEEGVKLLQDGSVKRQVAATKCNDLSSRSHTVFTITVHVKDTDAVGEDMLRTGKLNLVDLAGSENIGRSGAENKRAREAGMINQSLLTLGRVINALVDKSQHIPYRESKLTRLLRDSLGGRTKTCIIATISPAKINFEETMSTLDYAARAKNIRNKPQINQMMTKKALIREYVIEIERLKGDLVAARQKNGVFLTQESYVELTEENESRRILTEEQQRKIDVLETQLKNARENFENTMRMLQGVRKDLEETKEVLDDTTNTLAQTEGELVSTKKSLADEQVVAQTHQQTEKKLDKIGQGLISTLDRTVTDVSALHDKIDRKAQLAEANKAIWSNSQTEVSEVTQMIDREIESFSQQHAQVRQALAMKMNSFLEEEIAKLQAAQDYVVERMDAFAADEQKLVGDTIKAKNEMNSVLEEIKILREDVKSRVGEGLKGLNQAAQKIVSDVAKDLETFQVEVHSSFNRLGRDFRNLFDETQKHIVSQKAENETLRTELLTATSAALSANATAQSSLRDIVAEERQKAAEDRAHLISQITALINASGEQHDRRVAKRVGIVQMELGTSREELSEAETRFRQGMEQWEQREEQMKDTISQQKTKIKAHMQEHCQSAERQISNLQATTSTLHSQTLSLVDAQLKTLTTQMSSLDTFLTRAREHNERQTTAHLEDVSGLTGRVQQSYERVRNDTSCVRSDLGHFAASTLPAAIEEVADLIPSFEEKARGQLHGLNDSISSRSLEEYKATGSSPARRTYDFNTVLPRTLPREKLLLAVKNGKPPTYTHDYSPSAAATVPLPTTPPPPTPKSTPYARSRSRSPRKQLLPPFPLSDTTNTTTNNLNQGTTPNPRIPLGEKQVGNSISSFHNRTLPSATTQPFLGPAPSAPEELLMNTQADFEDTASILAIKDSLQFAPTPKAKSSAQAQQYDKLYANGVNQFRKGPRSSPRTANGSGGQQSLGTQKAQVKDVGGGDNQRDLKRRSVGPEEEEVPASKRRRGVRGITPGVSVGVQGRTRK</sequence>
<comment type="similarity">
    <text evidence="12">Belongs to the TRAFAC class myosin-kinesin ATPase superfamily. Kinesin family. KIN-5/BimC subfamily.</text>
</comment>
<feature type="coiled-coil region" evidence="14">
    <location>
        <begin position="847"/>
        <end position="889"/>
    </location>
</feature>
<dbReference type="GO" id="GO:0008574">
    <property type="term" value="F:plus-end-directed microtubule motor activity"/>
    <property type="evidence" value="ECO:0007669"/>
    <property type="project" value="TreeGrafter"/>
</dbReference>
<proteinExistence type="inferred from homology"/>
<feature type="region of interest" description="Disordered" evidence="15">
    <location>
        <begin position="1198"/>
        <end position="1277"/>
    </location>
</feature>
<name>A0A3N4HUW1_ASCIM</name>
<evidence type="ECO:0000256" key="2">
    <source>
        <dbReference type="ARBA" id="ARBA00022490"/>
    </source>
</evidence>
<dbReference type="GO" id="GO:0072686">
    <property type="term" value="C:mitotic spindle"/>
    <property type="evidence" value="ECO:0007669"/>
    <property type="project" value="TreeGrafter"/>
</dbReference>
<evidence type="ECO:0000256" key="7">
    <source>
        <dbReference type="ARBA" id="ARBA00022840"/>
    </source>
</evidence>